<proteinExistence type="predicted"/>
<feature type="compositionally biased region" description="Basic and acidic residues" evidence="1">
    <location>
        <begin position="25"/>
        <end position="41"/>
    </location>
</feature>
<gene>
    <name evidence="2" type="ORF">PAHAL_J019600</name>
</gene>
<dbReference type="EMBL" id="KZ794443">
    <property type="protein sequence ID" value="PUV26756.1"/>
    <property type="molecule type" value="Genomic_DNA"/>
</dbReference>
<accession>A0A2T7A9Y5</accession>
<protein>
    <submittedName>
        <fullName evidence="2">Uncharacterized protein</fullName>
    </submittedName>
</protein>
<organism evidence="2">
    <name type="scientific">Panicum hallii</name>
    <dbReference type="NCBI Taxonomy" id="206008"/>
    <lineage>
        <taxon>Eukaryota</taxon>
        <taxon>Viridiplantae</taxon>
        <taxon>Streptophyta</taxon>
        <taxon>Embryophyta</taxon>
        <taxon>Tracheophyta</taxon>
        <taxon>Spermatophyta</taxon>
        <taxon>Magnoliopsida</taxon>
        <taxon>Liliopsida</taxon>
        <taxon>Poales</taxon>
        <taxon>Poaceae</taxon>
        <taxon>PACMAD clade</taxon>
        <taxon>Panicoideae</taxon>
        <taxon>Panicodae</taxon>
        <taxon>Paniceae</taxon>
        <taxon>Panicinae</taxon>
        <taxon>Panicum</taxon>
        <taxon>Panicum sect. Panicum</taxon>
    </lineage>
</organism>
<dbReference type="EMBL" id="KZ794443">
    <property type="protein sequence ID" value="PUV26757.1"/>
    <property type="molecule type" value="Genomic_DNA"/>
</dbReference>
<evidence type="ECO:0000313" key="2">
    <source>
        <dbReference type="EMBL" id="PUV26757.1"/>
    </source>
</evidence>
<feature type="region of interest" description="Disordered" evidence="1">
    <location>
        <begin position="1"/>
        <end position="47"/>
    </location>
</feature>
<sequence length="232" mass="25253">MRWRAASGSSAGKRDAGGQAVARGRAGDQRREARDAGEPERAGGVTHTWPLTPPWPYPLPVLFTSPSFLPCPAQAKPSRPRSFFFLSLSLTLIFSSPSKANQSRAYSRKHPGILTPPPALFFPLCFVSNILDMGVLAVCVRLLVCVSCVFVSMLGVRVCVCCVRACSCMNERTSSSCMRMTCVAKARRGRQMSCGHGTAVPDKLTCKLPPPPIRLRSATVPARSPRSLRRMF</sequence>
<dbReference type="AlphaFoldDB" id="A0A2T7A9Y5"/>
<reference evidence="2" key="1">
    <citation type="submission" date="2018-04" db="EMBL/GenBank/DDBJ databases">
        <title>WGS assembly of Panicum hallii.</title>
        <authorList>
            <person name="Lovell J."/>
            <person name="Jenkins J."/>
            <person name="Lowry D."/>
            <person name="Mamidi S."/>
            <person name="Sreedasyam A."/>
            <person name="Weng X."/>
            <person name="Barry K."/>
            <person name="Bonette J."/>
            <person name="Campitelli B."/>
            <person name="Daum C."/>
            <person name="Gordon S."/>
            <person name="Gould B."/>
            <person name="Lipzen A."/>
            <person name="Macqueen A."/>
            <person name="Palacio-Mejia J."/>
            <person name="Plott C."/>
            <person name="Shakirov E."/>
            <person name="Shu S."/>
            <person name="Yoshinaga Y."/>
            <person name="Zane M."/>
            <person name="Rokhsar D."/>
            <person name="Grimwood J."/>
            <person name="Schmutz J."/>
            <person name="Juenger T."/>
        </authorList>
    </citation>
    <scope>NUCLEOTIDE SEQUENCE [LARGE SCALE GENOMIC DNA]</scope>
    <source>
        <strain evidence="2">FIL2</strain>
    </source>
</reference>
<dbReference type="Gramene" id="PUV26756">
    <property type="protein sequence ID" value="PUV26756"/>
    <property type="gene ID" value="PAHAL_J019600"/>
</dbReference>
<dbReference type="Gramene" id="PUV26757">
    <property type="protein sequence ID" value="PUV26757"/>
    <property type="gene ID" value="PAHAL_J019600"/>
</dbReference>
<dbReference type="Proteomes" id="UP000243499">
    <property type="component" value="Unassembled WGS sequence"/>
</dbReference>
<name>A0A2T7A9Y5_9POAL</name>
<evidence type="ECO:0000256" key="1">
    <source>
        <dbReference type="SAM" id="MobiDB-lite"/>
    </source>
</evidence>